<dbReference type="Proteomes" id="UP000322553">
    <property type="component" value="Chromosome"/>
</dbReference>
<dbReference type="PANTHER" id="PTHR33452:SF1">
    <property type="entry name" value="INNER MEMBRANE PROTEIN YPHA-RELATED"/>
    <property type="match status" value="1"/>
</dbReference>
<evidence type="ECO:0000256" key="6">
    <source>
        <dbReference type="ARBA" id="ARBA00023136"/>
    </source>
</evidence>
<proteinExistence type="inferred from homology"/>
<keyword evidence="6 7" id="KW-0472">Membrane</keyword>
<keyword evidence="9" id="KW-1185">Reference proteome</keyword>
<dbReference type="AlphaFoldDB" id="A0A5C0ZWJ8"/>
<evidence type="ECO:0000256" key="2">
    <source>
        <dbReference type="ARBA" id="ARBA00006679"/>
    </source>
</evidence>
<feature type="transmembrane region" description="Helical" evidence="7">
    <location>
        <begin position="17"/>
        <end position="37"/>
    </location>
</feature>
<dbReference type="KEGG" id="kuy:FY550_03800"/>
<dbReference type="Pfam" id="PF07681">
    <property type="entry name" value="DoxX"/>
    <property type="match status" value="1"/>
</dbReference>
<keyword evidence="5 7" id="KW-1133">Transmembrane helix</keyword>
<dbReference type="EMBL" id="CP043420">
    <property type="protein sequence ID" value="QEL10348.1"/>
    <property type="molecule type" value="Genomic_DNA"/>
</dbReference>
<comment type="subcellular location">
    <subcellularLocation>
        <location evidence="1">Cell membrane</location>
        <topology evidence="1">Multi-pass membrane protein</topology>
    </subcellularLocation>
</comment>
<evidence type="ECO:0000256" key="3">
    <source>
        <dbReference type="ARBA" id="ARBA00022475"/>
    </source>
</evidence>
<evidence type="ECO:0000256" key="7">
    <source>
        <dbReference type="SAM" id="Phobius"/>
    </source>
</evidence>
<evidence type="ECO:0000256" key="4">
    <source>
        <dbReference type="ARBA" id="ARBA00022692"/>
    </source>
</evidence>
<evidence type="ECO:0000313" key="8">
    <source>
        <dbReference type="EMBL" id="QEL10348.1"/>
    </source>
</evidence>
<evidence type="ECO:0000256" key="1">
    <source>
        <dbReference type="ARBA" id="ARBA00004651"/>
    </source>
</evidence>
<dbReference type="OrthoDB" id="5382961at2"/>
<dbReference type="PANTHER" id="PTHR33452">
    <property type="entry name" value="OXIDOREDUCTASE CATD-RELATED"/>
    <property type="match status" value="1"/>
</dbReference>
<dbReference type="InterPro" id="IPR032808">
    <property type="entry name" value="DoxX"/>
</dbReference>
<feature type="transmembrane region" description="Helical" evidence="7">
    <location>
        <begin position="73"/>
        <end position="99"/>
    </location>
</feature>
<name>A0A5C0ZWJ8_9GAMM</name>
<evidence type="ECO:0000256" key="5">
    <source>
        <dbReference type="ARBA" id="ARBA00022989"/>
    </source>
</evidence>
<feature type="transmembrane region" description="Helical" evidence="7">
    <location>
        <begin position="119"/>
        <end position="140"/>
    </location>
</feature>
<dbReference type="GO" id="GO:0005886">
    <property type="term" value="C:plasma membrane"/>
    <property type="evidence" value="ECO:0007669"/>
    <property type="project" value="UniProtKB-SubCell"/>
</dbReference>
<reference evidence="8 9" key="1">
    <citation type="submission" date="2019-08" db="EMBL/GenBank/DDBJ databases">
        <title>Complete genome sequence of Kushneria sp. YCWA18, a halophilic phosphate-solubilizing bacterium isolated from Daqiao saltern in China.</title>
        <authorList>
            <person name="Du G.-X."/>
            <person name="Qu L.-Y."/>
        </authorList>
    </citation>
    <scope>NUCLEOTIDE SEQUENCE [LARGE SCALE GENOMIC DNA]</scope>
    <source>
        <strain evidence="8 9">YCWA18</strain>
    </source>
</reference>
<keyword evidence="3" id="KW-1003">Cell membrane</keyword>
<evidence type="ECO:0000313" key="9">
    <source>
        <dbReference type="Proteomes" id="UP000322553"/>
    </source>
</evidence>
<keyword evidence="4 7" id="KW-0812">Transmembrane</keyword>
<comment type="similarity">
    <text evidence="2">Belongs to the DoxX family.</text>
</comment>
<dbReference type="RefSeq" id="WP_084387899.1">
    <property type="nucleotide sequence ID" value="NZ_CP043420.1"/>
</dbReference>
<protein>
    <submittedName>
        <fullName evidence="8">DoxX family protein</fullName>
    </submittedName>
</protein>
<gene>
    <name evidence="8" type="ORF">FY550_03800</name>
</gene>
<organism evidence="8 9">
    <name type="scientific">Kushneria phosphatilytica</name>
    <dbReference type="NCBI Taxonomy" id="657387"/>
    <lineage>
        <taxon>Bacteria</taxon>
        <taxon>Pseudomonadati</taxon>
        <taxon>Pseudomonadota</taxon>
        <taxon>Gammaproteobacteria</taxon>
        <taxon>Oceanospirillales</taxon>
        <taxon>Halomonadaceae</taxon>
        <taxon>Kushneria</taxon>
    </lineage>
</organism>
<sequence>MTTSIERSRTAPLLEDAIGTDAAALLLRLALGVMFIAHGATKVLVWGLPGTAAFFASIGLPGWLAWPITALELIGGVLLIAGIGVRWLALILAIELFAASVPHWSHGWMFSAPGGGWEYPIFMAVSALALALLGGGRYCLKRTRTP</sequence>
<accession>A0A5C0ZWJ8</accession>
<dbReference type="InterPro" id="IPR051907">
    <property type="entry name" value="DoxX-like_oxidoreductase"/>
</dbReference>